<evidence type="ECO:0000259" key="2">
    <source>
        <dbReference type="PROSITE" id="PS51910"/>
    </source>
</evidence>
<keyword evidence="1" id="KW-1133">Transmembrane helix</keyword>
<reference evidence="3 4" key="1">
    <citation type="submission" date="2016-11" db="EMBL/GenBank/DDBJ databases">
        <title>Paenibacillus species isolates.</title>
        <authorList>
            <person name="Beno S.M."/>
        </authorList>
    </citation>
    <scope>NUCLEOTIDE SEQUENCE [LARGE SCALE GENOMIC DNA]</scope>
    <source>
        <strain evidence="3 4">FSL F4-0100</strain>
    </source>
</reference>
<dbReference type="InterPro" id="IPR036582">
    <property type="entry name" value="Mao_N_sf"/>
</dbReference>
<name>A0A1R1AV25_PAELA</name>
<dbReference type="GO" id="GO:0005975">
    <property type="term" value="P:carbohydrate metabolic process"/>
    <property type="evidence" value="ECO:0007669"/>
    <property type="project" value="InterPro"/>
</dbReference>
<dbReference type="PANTHER" id="PTHR46066">
    <property type="entry name" value="CHITINASE DOMAIN-CONTAINING PROTEIN 1 FAMILY MEMBER"/>
    <property type="match status" value="1"/>
</dbReference>
<sequence length="571" mass="64328">MARRRYRGKKRRTRGGSFFLGLLLIAAGVWWVVTTLFPNQTYTVPDWRGMDKPIFVQGELKEQPARGSGEELLLPITVIQESVDANIRYEQKTESVIVTTSESVFRMKMDSTKGELNGKAVTIPYAPKLIDGIAYVPIKPLKQYYGVAIHEDKATGAIILMRAGDSIQLAEAAPGNPEDTVALRESGEKRSPIVLDMPAGERLRVWREEEGWLFVQADNGYTGYALKEQIKLGDVKELPLLAQAPSRAELEWKDKSVNLAWEAVYTKNPSTDRIGELPGVNVVSPTWFNIVDSEGTVKSKADKQYVSWAHNRNMEVWGLMDNSFDPDMTTEALSTFDRRSHIIKQMLTYAKQYKLDGINIDFENVHTKDKDHVVQFVREMKPLAKARGLIVSIDVTPKSNSEMWSLFLDRKRLGETVDYMMVMAYDEHWAASPKAGSVSSLPWAEQSVRRIMEEDAVPSSKLVLGIPLYTRVWTETSEAGETKVSSKAIGMEKLQTLLKEQKVKGTLDASTGQNYVQFTEGESIKKIWMEDGTSLQSRVNMAKKLKLGGVASWNRSFAIPETWHVLKTIHD</sequence>
<dbReference type="Gene3D" id="3.10.50.10">
    <property type="match status" value="1"/>
</dbReference>
<dbReference type="InterPro" id="IPR029070">
    <property type="entry name" value="Chitinase_insertion_sf"/>
</dbReference>
<dbReference type="RefSeq" id="WP_076325455.1">
    <property type="nucleotide sequence ID" value="NZ_MRTF01000010.1"/>
</dbReference>
<dbReference type="Gene3D" id="2.30.30.40">
    <property type="entry name" value="SH3 Domains"/>
    <property type="match status" value="1"/>
</dbReference>
<dbReference type="InterPro" id="IPR012854">
    <property type="entry name" value="Cu_amine_oxidase-like_N"/>
</dbReference>
<dbReference type="Proteomes" id="UP000187074">
    <property type="component" value="Unassembled WGS sequence"/>
</dbReference>
<dbReference type="STRING" id="1401.BK123_27105"/>
<dbReference type="Gene3D" id="3.30.457.10">
    <property type="entry name" value="Copper amine oxidase-like, N-terminal domain"/>
    <property type="match status" value="1"/>
</dbReference>
<dbReference type="GO" id="GO:0008061">
    <property type="term" value="F:chitin binding"/>
    <property type="evidence" value="ECO:0007669"/>
    <property type="project" value="InterPro"/>
</dbReference>
<dbReference type="InterPro" id="IPR001223">
    <property type="entry name" value="Glyco_hydro18_cat"/>
</dbReference>
<feature type="transmembrane region" description="Helical" evidence="1">
    <location>
        <begin position="12"/>
        <end position="33"/>
    </location>
</feature>
<dbReference type="AlphaFoldDB" id="A0A1R1AV25"/>
<dbReference type="InterPro" id="IPR017853">
    <property type="entry name" value="GH"/>
</dbReference>
<keyword evidence="1" id="KW-0812">Transmembrane</keyword>
<dbReference type="OrthoDB" id="9775889at2"/>
<protein>
    <submittedName>
        <fullName evidence="3">Glycosyl hydrolase</fullName>
    </submittedName>
</protein>
<evidence type="ECO:0000313" key="4">
    <source>
        <dbReference type="Proteomes" id="UP000187074"/>
    </source>
</evidence>
<proteinExistence type="predicted"/>
<dbReference type="SMART" id="SM00636">
    <property type="entry name" value="Glyco_18"/>
    <property type="match status" value="1"/>
</dbReference>
<dbReference type="Pfam" id="PF07833">
    <property type="entry name" value="Cu_amine_oxidN1"/>
    <property type="match status" value="1"/>
</dbReference>
<comment type="caution">
    <text evidence="3">The sequence shown here is derived from an EMBL/GenBank/DDBJ whole genome shotgun (WGS) entry which is preliminary data.</text>
</comment>
<evidence type="ECO:0000313" key="3">
    <source>
        <dbReference type="EMBL" id="OME89437.1"/>
    </source>
</evidence>
<evidence type="ECO:0000256" key="1">
    <source>
        <dbReference type="SAM" id="Phobius"/>
    </source>
</evidence>
<accession>A0A1R1AV25</accession>
<dbReference type="GO" id="GO:0016787">
    <property type="term" value="F:hydrolase activity"/>
    <property type="evidence" value="ECO:0007669"/>
    <property type="project" value="UniProtKB-KW"/>
</dbReference>
<organism evidence="3 4">
    <name type="scientific">Paenibacillus lautus</name>
    <name type="common">Bacillus lautus</name>
    <dbReference type="NCBI Taxonomy" id="1401"/>
    <lineage>
        <taxon>Bacteria</taxon>
        <taxon>Bacillati</taxon>
        <taxon>Bacillota</taxon>
        <taxon>Bacilli</taxon>
        <taxon>Bacillales</taxon>
        <taxon>Paenibacillaceae</taxon>
        <taxon>Paenibacillus</taxon>
    </lineage>
</organism>
<dbReference type="SUPFAM" id="SSF55383">
    <property type="entry name" value="Copper amine oxidase, domain N"/>
    <property type="match status" value="1"/>
</dbReference>
<keyword evidence="3" id="KW-0378">Hydrolase</keyword>
<keyword evidence="1" id="KW-0472">Membrane</keyword>
<dbReference type="InterPro" id="IPR011583">
    <property type="entry name" value="Chitinase_II/V-like_cat"/>
</dbReference>
<feature type="domain" description="GH18" evidence="2">
    <location>
        <begin position="255"/>
        <end position="571"/>
    </location>
</feature>
<dbReference type="EMBL" id="MRTF01000010">
    <property type="protein sequence ID" value="OME89437.1"/>
    <property type="molecule type" value="Genomic_DNA"/>
</dbReference>
<dbReference type="PANTHER" id="PTHR46066:SF2">
    <property type="entry name" value="CHITINASE DOMAIN-CONTAINING PROTEIN 1"/>
    <property type="match status" value="1"/>
</dbReference>
<gene>
    <name evidence="3" type="ORF">BK123_27105</name>
</gene>
<dbReference type="PROSITE" id="PS51910">
    <property type="entry name" value="GH18_2"/>
    <property type="match status" value="1"/>
</dbReference>
<dbReference type="Gene3D" id="3.20.20.80">
    <property type="entry name" value="Glycosidases"/>
    <property type="match status" value="1"/>
</dbReference>
<dbReference type="SUPFAM" id="SSF51445">
    <property type="entry name" value="(Trans)glycosidases"/>
    <property type="match status" value="1"/>
</dbReference>
<dbReference type="Pfam" id="PF00704">
    <property type="entry name" value="Glyco_hydro_18"/>
    <property type="match status" value="1"/>
</dbReference>